<dbReference type="GO" id="GO:0016779">
    <property type="term" value="F:nucleotidyltransferase activity"/>
    <property type="evidence" value="ECO:0007669"/>
    <property type="project" value="UniProtKB-KW"/>
</dbReference>
<evidence type="ECO:0000313" key="9">
    <source>
        <dbReference type="EMBL" id="KAK4508906.1"/>
    </source>
</evidence>
<dbReference type="Proteomes" id="UP001304243">
    <property type="component" value="Unassembled WGS sequence"/>
</dbReference>
<keyword evidence="4" id="KW-0378">Hydrolase</keyword>
<keyword evidence="3" id="KW-0540">Nuclease</keyword>
<evidence type="ECO:0000256" key="4">
    <source>
        <dbReference type="ARBA" id="ARBA00022759"/>
    </source>
</evidence>
<reference evidence="9 10" key="1">
    <citation type="submission" date="2022-11" db="EMBL/GenBank/DDBJ databases">
        <title>Mucor velutinosus strain NIH1002 WGS.</title>
        <authorList>
            <person name="Subramanian P."/>
            <person name="Mullikin J.C."/>
            <person name="Segre J.A."/>
            <person name="Zelazny A.M."/>
        </authorList>
    </citation>
    <scope>NUCLEOTIDE SEQUENCE [LARGE SCALE GENOMIC DNA]</scope>
    <source>
        <strain evidence="9 10">NIH1002</strain>
    </source>
</reference>
<keyword evidence="5" id="KW-0511">Multifunctional enzyme</keyword>
<dbReference type="AlphaFoldDB" id="A0AAN7D1X5"/>
<feature type="region of interest" description="Disordered" evidence="6">
    <location>
        <begin position="1"/>
        <end position="22"/>
    </location>
</feature>
<dbReference type="InterPro" id="IPR043502">
    <property type="entry name" value="DNA/RNA_pol_sf"/>
</dbReference>
<accession>A0AAN7D1X5</accession>
<feature type="region of interest" description="Disordered" evidence="6">
    <location>
        <begin position="304"/>
        <end position="344"/>
    </location>
</feature>
<dbReference type="Pfam" id="PF17919">
    <property type="entry name" value="RT_RNaseH_2"/>
    <property type="match status" value="1"/>
</dbReference>
<keyword evidence="1" id="KW-0808">Transferase</keyword>
<gene>
    <name evidence="9" type="ORF">ATC70_013529</name>
</gene>
<keyword evidence="10" id="KW-1185">Reference proteome</keyword>
<evidence type="ECO:0000259" key="7">
    <source>
        <dbReference type="Pfam" id="PF03732"/>
    </source>
</evidence>
<protein>
    <recommendedName>
        <fullName evidence="11">Reverse transcriptase/retrotransposon-derived protein RNase H-like domain-containing protein</fullName>
    </recommendedName>
</protein>
<organism evidence="9 10">
    <name type="scientific">Mucor velutinosus</name>
    <dbReference type="NCBI Taxonomy" id="708070"/>
    <lineage>
        <taxon>Eukaryota</taxon>
        <taxon>Fungi</taxon>
        <taxon>Fungi incertae sedis</taxon>
        <taxon>Mucoromycota</taxon>
        <taxon>Mucoromycotina</taxon>
        <taxon>Mucoromycetes</taxon>
        <taxon>Mucorales</taxon>
        <taxon>Mucorineae</taxon>
        <taxon>Mucoraceae</taxon>
        <taxon>Mucor</taxon>
    </lineage>
</organism>
<dbReference type="Gene3D" id="3.10.10.10">
    <property type="entry name" value="HIV Type 1 Reverse Transcriptase, subunit A, domain 1"/>
    <property type="match status" value="1"/>
</dbReference>
<feature type="domain" description="Retrotransposon gag" evidence="7">
    <location>
        <begin position="155"/>
        <end position="234"/>
    </location>
</feature>
<feature type="compositionally biased region" description="Low complexity" evidence="6">
    <location>
        <begin position="315"/>
        <end position="344"/>
    </location>
</feature>
<dbReference type="GeneID" id="89957215"/>
<evidence type="ECO:0000313" key="10">
    <source>
        <dbReference type="Proteomes" id="UP001304243"/>
    </source>
</evidence>
<keyword evidence="2" id="KW-0548">Nucleotidyltransferase</keyword>
<dbReference type="InterPro" id="IPR043128">
    <property type="entry name" value="Rev_trsase/Diguanyl_cyclase"/>
</dbReference>
<dbReference type="GO" id="GO:0004519">
    <property type="term" value="F:endonuclease activity"/>
    <property type="evidence" value="ECO:0007669"/>
    <property type="project" value="UniProtKB-KW"/>
</dbReference>
<dbReference type="InterPro" id="IPR041577">
    <property type="entry name" value="RT_RNaseH_2"/>
</dbReference>
<comment type="caution">
    <text evidence="9">The sequence shown here is derived from an EMBL/GenBank/DDBJ whole genome shotgun (WGS) entry which is preliminary data.</text>
</comment>
<keyword evidence="4" id="KW-0255">Endonuclease</keyword>
<evidence type="ECO:0000259" key="8">
    <source>
        <dbReference type="Pfam" id="PF17919"/>
    </source>
</evidence>
<feature type="domain" description="Reverse transcriptase/retrotransposon-derived protein RNase H-like" evidence="8">
    <location>
        <begin position="913"/>
        <end position="1011"/>
    </location>
</feature>
<dbReference type="Gene3D" id="3.30.70.270">
    <property type="match status" value="2"/>
</dbReference>
<dbReference type="PANTHER" id="PTHR37984:SF5">
    <property type="entry name" value="PROTEIN NYNRIN-LIKE"/>
    <property type="match status" value="1"/>
</dbReference>
<feature type="compositionally biased region" description="Polar residues" evidence="6">
    <location>
        <begin position="1"/>
        <end position="19"/>
    </location>
</feature>
<dbReference type="InterPro" id="IPR050951">
    <property type="entry name" value="Retrovirus_Pol_polyprotein"/>
</dbReference>
<name>A0AAN7D1X5_9FUNG</name>
<sequence length="1072" mass="118109">MTMNDSTVSPAEQNKSSDVQAVGSELSYGGAVERLRQEVHGLIAEVANSGDKSDEEVDALKAALSKKCSNLEAIEKALSMVTPNQSPSQVTVVSQGVANSSTVPDDLPLFQWFGRVKDEKKEVFANIEECCRRFSDKLSSCTLDLDEHWYRLLPPCLPGDLRNWLDEFVKASGSTVSWATLKGAIIGRFGTPKEQLRFERIREFLRCTKGNEESVDGFVERFKTLRNRADISDKGVVAMVFFDAFPKVTARLLMVAMSQAPESSFYDIDYVSSLVRKMDMMAIETGQESLGSVFDGRKRAADIPVSNEAKKSRYAPSSSGNAFQSSSSSRSNGPSSNSPRSSANRFGKTFAEHVAEGTCSKCNGPRPKGQMHHCNTAIRTGGGNTHQGNGGKKVLRAMTKKRGGKHSMDAAIQAAFLSARVDRALAEKGASSPALSSAEQSVDDVVLAPSSGGSDNVDVDQDAVMSEAHGIFEDTDLVNRAQSILLEKEMSSMSVDDDTLQNIFAQQCKFDARFSAPPTMTTNAICVPIVVQNVICFGLVDTGATFSCVTDKFFQFLGGTSLAGFEANDDDESFVQMAHEVTTVPRIGAVRLHISYNKSNKNHLFEVFPFYSEENVPVLLGMDILSKLGIGLTGLVSQHGFQSGPRVPDPIDDGITPNAHPFGSEEERQPFLLALKGLLEENSRIDMKNTQCNLPDSIIKLDTKPGAVAWRAQYPLPEAYRDAVAKQIQIWLDEGVVERSASHTRFNHPLLVVKKKDADGNYTMSKPRVVCDVRKLNAILEVDDKQQLPLISHIHQSIDDILCSSNGSLQDHYALVAEVIRRLTDANLVLNPEKVVFAQRSIYLLGWSVINGKLLPDGRKLTNIADWPAITTGRQLASFLGLMSYFRAAIPCYSRLTRDLDSLKQYKDLTDVWNESHTKAIADLKDALTMALVLSPPDFSIRFHLATDASLTALGAALYQVVNDEIRYVGLVSRKLSVSERNYSTTKRELLGICYALVKFHRFLYMREFTLHTDHKSLIYLNTQEVPNALMLGWWETIFSYTFDIVHLPGVLNVIPDALSRLYEDSDADASA</sequence>
<dbReference type="EMBL" id="JASEJX010000043">
    <property type="protein sequence ID" value="KAK4508906.1"/>
    <property type="molecule type" value="Genomic_DNA"/>
</dbReference>
<dbReference type="InterPro" id="IPR005162">
    <property type="entry name" value="Retrotrans_gag_dom"/>
</dbReference>
<dbReference type="PANTHER" id="PTHR37984">
    <property type="entry name" value="PROTEIN CBG26694"/>
    <property type="match status" value="1"/>
</dbReference>
<dbReference type="FunFam" id="3.10.20.370:FF:000001">
    <property type="entry name" value="Retrovirus-related Pol polyprotein from transposon 17.6-like protein"/>
    <property type="match status" value="1"/>
</dbReference>
<evidence type="ECO:0008006" key="11">
    <source>
        <dbReference type="Google" id="ProtNLM"/>
    </source>
</evidence>
<evidence type="ECO:0000256" key="1">
    <source>
        <dbReference type="ARBA" id="ARBA00022679"/>
    </source>
</evidence>
<dbReference type="Gene3D" id="2.40.70.10">
    <property type="entry name" value="Acid Proteases"/>
    <property type="match status" value="1"/>
</dbReference>
<evidence type="ECO:0000256" key="3">
    <source>
        <dbReference type="ARBA" id="ARBA00022722"/>
    </source>
</evidence>
<evidence type="ECO:0000256" key="5">
    <source>
        <dbReference type="ARBA" id="ARBA00023268"/>
    </source>
</evidence>
<dbReference type="CDD" id="cd09274">
    <property type="entry name" value="RNase_HI_RT_Ty3"/>
    <property type="match status" value="1"/>
</dbReference>
<dbReference type="InterPro" id="IPR021109">
    <property type="entry name" value="Peptidase_aspartic_dom_sf"/>
</dbReference>
<dbReference type="Pfam" id="PF03732">
    <property type="entry name" value="Retrotrans_gag"/>
    <property type="match status" value="1"/>
</dbReference>
<proteinExistence type="predicted"/>
<dbReference type="RefSeq" id="XP_064675572.1">
    <property type="nucleotide sequence ID" value="XM_064832693.1"/>
</dbReference>
<evidence type="ECO:0000256" key="2">
    <source>
        <dbReference type="ARBA" id="ARBA00022695"/>
    </source>
</evidence>
<dbReference type="SUPFAM" id="SSF50630">
    <property type="entry name" value="Acid proteases"/>
    <property type="match status" value="1"/>
</dbReference>
<dbReference type="SUPFAM" id="SSF56672">
    <property type="entry name" value="DNA/RNA polymerases"/>
    <property type="match status" value="1"/>
</dbReference>
<evidence type="ECO:0000256" key="6">
    <source>
        <dbReference type="SAM" id="MobiDB-lite"/>
    </source>
</evidence>